<dbReference type="GO" id="GO:0016787">
    <property type="term" value="F:hydrolase activity"/>
    <property type="evidence" value="ECO:0007669"/>
    <property type="project" value="UniProtKB-KW"/>
</dbReference>
<dbReference type="Pfam" id="PF03572">
    <property type="entry name" value="Peptidase_S41"/>
    <property type="match status" value="1"/>
</dbReference>
<name>A0ABV4NI22_9GAMM</name>
<dbReference type="PANTHER" id="PTHR11261:SF3">
    <property type="entry name" value="RETINOL-BINDING PROTEIN 3"/>
    <property type="match status" value="1"/>
</dbReference>
<feature type="signal peptide" evidence="1">
    <location>
        <begin position="1"/>
        <end position="22"/>
    </location>
</feature>
<evidence type="ECO:0000256" key="1">
    <source>
        <dbReference type="SAM" id="SignalP"/>
    </source>
</evidence>
<organism evidence="3 4">
    <name type="scientific">Microbulbifer echini</name>
    <dbReference type="NCBI Taxonomy" id="1529067"/>
    <lineage>
        <taxon>Bacteria</taxon>
        <taxon>Pseudomonadati</taxon>
        <taxon>Pseudomonadota</taxon>
        <taxon>Gammaproteobacteria</taxon>
        <taxon>Cellvibrionales</taxon>
        <taxon>Microbulbiferaceae</taxon>
        <taxon>Microbulbifer</taxon>
    </lineage>
</organism>
<evidence type="ECO:0000313" key="3">
    <source>
        <dbReference type="EMBL" id="MFA0788975.1"/>
    </source>
</evidence>
<reference evidence="3 4" key="1">
    <citation type="submission" date="2024-08" db="EMBL/GenBank/DDBJ databases">
        <authorList>
            <person name="Ishaq N."/>
        </authorList>
    </citation>
    <scope>NUCLEOTIDE SEQUENCE [LARGE SCALE GENOMIC DNA]</scope>
    <source>
        <strain evidence="3 4">JCM 30400</strain>
    </source>
</reference>
<dbReference type="SUPFAM" id="SSF52096">
    <property type="entry name" value="ClpP/crotonase"/>
    <property type="match status" value="1"/>
</dbReference>
<dbReference type="EMBL" id="JBGMEL010000001">
    <property type="protein sequence ID" value="MFA0788975.1"/>
    <property type="molecule type" value="Genomic_DNA"/>
</dbReference>
<dbReference type="Gene3D" id="3.30.750.44">
    <property type="match status" value="1"/>
</dbReference>
<evidence type="ECO:0000259" key="2">
    <source>
        <dbReference type="SMART" id="SM00245"/>
    </source>
</evidence>
<feature type="domain" description="Tail specific protease" evidence="2">
    <location>
        <begin position="104"/>
        <end position="304"/>
    </location>
</feature>
<dbReference type="SMART" id="SM00245">
    <property type="entry name" value="TSPc"/>
    <property type="match status" value="1"/>
</dbReference>
<dbReference type="Pfam" id="PF11918">
    <property type="entry name" value="Peptidase_S41_N"/>
    <property type="match status" value="1"/>
</dbReference>
<dbReference type="Proteomes" id="UP001569414">
    <property type="component" value="Unassembled WGS sequence"/>
</dbReference>
<feature type="chain" id="PRO_5046593860" evidence="1">
    <location>
        <begin position="23"/>
        <end position="322"/>
    </location>
</feature>
<dbReference type="PANTHER" id="PTHR11261">
    <property type="entry name" value="INTERPHOTORECEPTOR RETINOID-BINDING PROTEIN"/>
    <property type="match status" value="1"/>
</dbReference>
<protein>
    <submittedName>
        <fullName evidence="3">S41 family peptidase</fullName>
        <ecNumber evidence="3">3.4.-.-</ecNumber>
    </submittedName>
</protein>
<dbReference type="EC" id="3.4.-.-" evidence="3"/>
<keyword evidence="4" id="KW-1185">Reference proteome</keyword>
<dbReference type="CDD" id="cd07563">
    <property type="entry name" value="Peptidase_S41_IRBP"/>
    <property type="match status" value="1"/>
</dbReference>
<comment type="caution">
    <text evidence="3">The sequence shown here is derived from an EMBL/GenBank/DDBJ whole genome shotgun (WGS) entry which is preliminary data.</text>
</comment>
<dbReference type="InterPro" id="IPR005151">
    <property type="entry name" value="Tail-specific_protease"/>
</dbReference>
<proteinExistence type="predicted"/>
<accession>A0ABV4NI22</accession>
<dbReference type="InterPro" id="IPR029045">
    <property type="entry name" value="ClpP/crotonase-like_dom_sf"/>
</dbReference>
<sequence length="322" mass="35309">MKSSLALILALPLLLYAHSSQAEEKCRFNTHTIIKAASAAIKDQYVLSDKAHSLSEKLAAISDSTELEQHCHDTQAFSKIITEKIRKLSGDQHFYLEHIGDKEKSNNWIAQWRAAAPKNNYGVKKIEIFPGNIAYISLSSFHTFENAKHTLGAAFTLVQHSDGLILDLRDNGGGDEDTANAILKSFIDSSLSFPFVIESRETKIEPKRISSLPWPVYGTERPLVILINNRSFSASESIAFSLQQLGRATIIGSASAGGAHMIDAPQFLPFGFEIGIPNSRPISTLAKGPINWEGHGVKPDIEAADQDSLQIALKTIKKQSES</sequence>
<evidence type="ECO:0000313" key="4">
    <source>
        <dbReference type="Proteomes" id="UP001569414"/>
    </source>
</evidence>
<dbReference type="Gene3D" id="3.90.226.10">
    <property type="entry name" value="2-enoyl-CoA Hydratase, Chain A, domain 1"/>
    <property type="match status" value="1"/>
</dbReference>
<keyword evidence="1" id="KW-0732">Signal</keyword>
<keyword evidence="3" id="KW-0378">Hydrolase</keyword>
<gene>
    <name evidence="3" type="ORF">ACCI51_00340</name>
</gene>
<dbReference type="RefSeq" id="WP_371842194.1">
    <property type="nucleotide sequence ID" value="NZ_JBGMEL010000001.1"/>
</dbReference>